<feature type="signal peptide" evidence="2">
    <location>
        <begin position="1"/>
        <end position="20"/>
    </location>
</feature>
<accession>A0ABN1GNB7</accession>
<name>A0ABN1GNB7_9CAUL</name>
<organism evidence="3 4">
    <name type="scientific">Brevundimonas kwangchunensis</name>
    <dbReference type="NCBI Taxonomy" id="322163"/>
    <lineage>
        <taxon>Bacteria</taxon>
        <taxon>Pseudomonadati</taxon>
        <taxon>Pseudomonadota</taxon>
        <taxon>Alphaproteobacteria</taxon>
        <taxon>Caulobacterales</taxon>
        <taxon>Caulobacteraceae</taxon>
        <taxon>Brevundimonas</taxon>
    </lineage>
</organism>
<evidence type="ECO:0000313" key="3">
    <source>
        <dbReference type="EMBL" id="GAA0615110.1"/>
    </source>
</evidence>
<proteinExistence type="predicted"/>
<feature type="region of interest" description="Disordered" evidence="1">
    <location>
        <begin position="17"/>
        <end position="40"/>
    </location>
</feature>
<keyword evidence="2" id="KW-0732">Signal</keyword>
<feature type="compositionally biased region" description="Pro residues" evidence="1">
    <location>
        <begin position="20"/>
        <end position="29"/>
    </location>
</feature>
<comment type="caution">
    <text evidence="3">The sequence shown here is derived from an EMBL/GenBank/DDBJ whole genome shotgun (WGS) entry which is preliminary data.</text>
</comment>
<protein>
    <recommendedName>
        <fullName evidence="5">Translation initiation factor IF-2</fullName>
    </recommendedName>
</protein>
<evidence type="ECO:0000256" key="1">
    <source>
        <dbReference type="SAM" id="MobiDB-lite"/>
    </source>
</evidence>
<evidence type="ECO:0008006" key="5">
    <source>
        <dbReference type="Google" id="ProtNLM"/>
    </source>
</evidence>
<keyword evidence="4" id="KW-1185">Reference proteome</keyword>
<feature type="chain" id="PRO_5045705786" description="Translation initiation factor IF-2" evidence="2">
    <location>
        <begin position="21"/>
        <end position="155"/>
    </location>
</feature>
<evidence type="ECO:0000313" key="4">
    <source>
        <dbReference type="Proteomes" id="UP001501352"/>
    </source>
</evidence>
<gene>
    <name evidence="3" type="ORF">GCM10009422_07650</name>
</gene>
<feature type="compositionally biased region" description="Low complexity" evidence="1">
    <location>
        <begin position="30"/>
        <end position="40"/>
    </location>
</feature>
<dbReference type="Proteomes" id="UP001501352">
    <property type="component" value="Unassembled WGS sequence"/>
</dbReference>
<reference evidence="3 4" key="1">
    <citation type="journal article" date="2019" name="Int. J. Syst. Evol. Microbiol.">
        <title>The Global Catalogue of Microorganisms (GCM) 10K type strain sequencing project: providing services to taxonomists for standard genome sequencing and annotation.</title>
        <authorList>
            <consortium name="The Broad Institute Genomics Platform"/>
            <consortium name="The Broad Institute Genome Sequencing Center for Infectious Disease"/>
            <person name="Wu L."/>
            <person name="Ma J."/>
        </authorList>
    </citation>
    <scope>NUCLEOTIDE SEQUENCE [LARGE SCALE GENOMIC DNA]</scope>
    <source>
        <strain evidence="3 4">JCM 12928</strain>
    </source>
</reference>
<dbReference type="RefSeq" id="WP_343790624.1">
    <property type="nucleotide sequence ID" value="NZ_BAAAGA010000001.1"/>
</dbReference>
<dbReference type="EMBL" id="BAAAGA010000001">
    <property type="protein sequence ID" value="GAA0615110.1"/>
    <property type="molecule type" value="Genomic_DNA"/>
</dbReference>
<sequence length="155" mass="15938">MLLSLTFAAALLVSPQDAPAAPPAPPAAPAAPAQPAEPTPEQMAVINRIQAAGEALEEMMDELEPRAAVIRADAALSAADKETRIRALLADKQPVLNEFGDALEAMILLQAASEGATSEQAAQAATMVRGMFPEQIAQALITGEDPGEDEGTAGQ</sequence>
<evidence type="ECO:0000256" key="2">
    <source>
        <dbReference type="SAM" id="SignalP"/>
    </source>
</evidence>